<dbReference type="EMBL" id="HG994589">
    <property type="protein sequence ID" value="CAF2795806.1"/>
    <property type="molecule type" value="Genomic_DNA"/>
</dbReference>
<feature type="domain" description="BPTI/Kunitz inhibitor" evidence="4">
    <location>
        <begin position="759"/>
        <end position="809"/>
    </location>
</feature>
<evidence type="ECO:0000259" key="4">
    <source>
        <dbReference type="PROSITE" id="PS50279"/>
    </source>
</evidence>
<evidence type="ECO:0000256" key="3">
    <source>
        <dbReference type="ARBA" id="ARBA00023157"/>
    </source>
</evidence>
<proteinExistence type="predicted"/>
<dbReference type="FunFam" id="4.10.410.10:FF:000020">
    <property type="entry name" value="Collagen, type VI, alpha 3"/>
    <property type="match status" value="3"/>
</dbReference>
<dbReference type="InterPro" id="IPR050098">
    <property type="entry name" value="TFPI/VKTCI-like"/>
</dbReference>
<dbReference type="PANTHER" id="PTHR10083">
    <property type="entry name" value="KUNITZ-TYPE PROTEASE INHIBITOR-RELATED"/>
    <property type="match status" value="1"/>
</dbReference>
<name>A0A7R8H1K8_LEPSM</name>
<dbReference type="InterPro" id="IPR002223">
    <property type="entry name" value="Kunitz_BPTI"/>
</dbReference>
<reference evidence="5" key="1">
    <citation type="submission" date="2021-02" db="EMBL/GenBank/DDBJ databases">
        <authorList>
            <person name="Bekaert M."/>
        </authorList>
    </citation>
    <scope>NUCLEOTIDE SEQUENCE</scope>
    <source>
        <strain evidence="5">IoA-00</strain>
    </source>
</reference>
<feature type="domain" description="BPTI/Kunitz inhibitor" evidence="4">
    <location>
        <begin position="269"/>
        <end position="323"/>
    </location>
</feature>
<evidence type="ECO:0000313" key="6">
    <source>
        <dbReference type="Proteomes" id="UP000675881"/>
    </source>
</evidence>
<keyword evidence="6" id="KW-1185">Reference proteome</keyword>
<feature type="domain" description="BPTI/Kunitz inhibitor" evidence="4">
    <location>
        <begin position="619"/>
        <end position="674"/>
    </location>
</feature>
<dbReference type="CDD" id="cd00109">
    <property type="entry name" value="Kunitz-type"/>
    <property type="match status" value="8"/>
</dbReference>
<dbReference type="PRINTS" id="PR00759">
    <property type="entry name" value="BASICPTASE"/>
</dbReference>
<organism evidence="5 6">
    <name type="scientific">Lepeophtheirus salmonis</name>
    <name type="common">Salmon louse</name>
    <name type="synonym">Caligus salmonis</name>
    <dbReference type="NCBI Taxonomy" id="72036"/>
    <lineage>
        <taxon>Eukaryota</taxon>
        <taxon>Metazoa</taxon>
        <taxon>Ecdysozoa</taxon>
        <taxon>Arthropoda</taxon>
        <taxon>Crustacea</taxon>
        <taxon>Multicrustacea</taxon>
        <taxon>Hexanauplia</taxon>
        <taxon>Copepoda</taxon>
        <taxon>Siphonostomatoida</taxon>
        <taxon>Caligidae</taxon>
        <taxon>Lepeophtheirus</taxon>
    </lineage>
</organism>
<dbReference type="GO" id="GO:0004867">
    <property type="term" value="F:serine-type endopeptidase inhibitor activity"/>
    <property type="evidence" value="ECO:0007669"/>
    <property type="project" value="UniProtKB-KW"/>
</dbReference>
<feature type="domain" description="BPTI/Kunitz inhibitor" evidence="4">
    <location>
        <begin position="843"/>
        <end position="893"/>
    </location>
</feature>
<protein>
    <submittedName>
        <fullName evidence="5">PAPLN</fullName>
    </submittedName>
</protein>
<feature type="domain" description="BPTI/Kunitz inhibitor" evidence="4">
    <location>
        <begin position="197"/>
        <end position="250"/>
    </location>
</feature>
<dbReference type="SMART" id="SM00131">
    <property type="entry name" value="KU"/>
    <property type="match status" value="9"/>
</dbReference>
<dbReference type="PANTHER" id="PTHR10083:SF328">
    <property type="entry name" value="TISSUE FACTOR PATHWAY INHIBITOR"/>
    <property type="match status" value="1"/>
</dbReference>
<keyword evidence="1" id="KW-0646">Protease inhibitor</keyword>
<dbReference type="GO" id="GO:0005615">
    <property type="term" value="C:extracellular space"/>
    <property type="evidence" value="ECO:0007669"/>
    <property type="project" value="TreeGrafter"/>
</dbReference>
<dbReference type="PROSITE" id="PS50279">
    <property type="entry name" value="BPTI_KUNITZ_2"/>
    <property type="match status" value="9"/>
</dbReference>
<feature type="domain" description="BPTI/Kunitz inhibitor" evidence="4">
    <location>
        <begin position="95"/>
        <end position="147"/>
    </location>
</feature>
<dbReference type="InterPro" id="IPR020901">
    <property type="entry name" value="Prtase_inh_Kunz-CS"/>
</dbReference>
<dbReference type="Gene3D" id="4.10.410.10">
    <property type="entry name" value="Pancreatic trypsin inhibitor Kunitz domain"/>
    <property type="match status" value="10"/>
</dbReference>
<dbReference type="Proteomes" id="UP000675881">
    <property type="component" value="Chromosome 10"/>
</dbReference>
<feature type="domain" description="BPTI/Kunitz inhibitor" evidence="4">
    <location>
        <begin position="562"/>
        <end position="615"/>
    </location>
</feature>
<evidence type="ECO:0000256" key="2">
    <source>
        <dbReference type="ARBA" id="ARBA00022900"/>
    </source>
</evidence>
<dbReference type="InterPro" id="IPR036880">
    <property type="entry name" value="Kunitz_BPTI_sf"/>
</dbReference>
<evidence type="ECO:0000256" key="1">
    <source>
        <dbReference type="ARBA" id="ARBA00022690"/>
    </source>
</evidence>
<sequence>MRFCALLQILLCFNVVTARPGNKCSQPKETGPCRMSFISFYYNTNTDRCESFYFGGCRGNDNNFKSLADCQKECHSSSYNPSSSELNPSVKSEHCQSEAVAGQIFCAGYFHKFTFNYDTLTCEPYVYGGCGATANLYDTLQECMSSCVHGQVGASVTEKTIPVSFFRSAPTGGAPMESRQDKDAIIFPQWKEEEDICDLPPVHKGPIMCAAYIEKWTYDKKRGKCVQFIHGGCFGTKNNFASKADCENSCPKTPSRSTKPPQFIRPDFCSLPAVDNEGGIQCLALSYGYTFNGAKGSCEQIVYGGCGATANYFSSLQKCKSACEGEGNGSQKFIDETQRCEKFFYTGCEGNGNRFDSVEECFDTCGGAEPEQNAFCSKIKCDKNDIDFHTAKACIPLTKKGECCPSGWDCSFWENERLKRLDECFHEKGIALEVAIAPEKRMGMHYRLCQLVCAEDPNFLLLKTAFNRSTLLINAVPSDTHVGLTSIDYKHVHLKEKNITMERRCILNTIPALPVCVLQNFNEAHLEEFCTEIKCRYLTGDSSFQKHSPASVGAQGKSHDDCLLPPAVGPCKGFRDKFFFNIDNRKCTAFKYGGFDEDAQGFNVFKSKGECEKQVDSECVTPLHHGITSGQLCLPLARRYRYDLSKDRCEPYTTGLCKPGPNRFSTQQECELKCVQSPPRIDLTKDNIPGLLPKSHGGCRFFYYTGCQGNENNFLTAEKSVKKLVCQAQKSDPHSRMKVFECSLTCEVTIEKQSEGNYCKKAPEPGPCFAIIRKWYYDPKENDCKLFFYGGCAGNGNKFDSKQECELTCSSDFDIPQGRIKDKNIPNPVIDDSILSTGMVDPCLLDKTIGDCRAALNKFYFDKESKECKLFKYGGCNGNGNNFPSEDICKQVCSRHIQVPVRSNEPPKTVTTEEGDEVAFSPNCFSPVDVGVCRGSKIQEECYDTCLPNLVHSQTDLKHKVDAKIHEGEFCHFGNQTFNLGDSLKLNEDSCTSCTCSSPPNLSCSTQKCPLIITPVNTEGCTPKFDEDGVLSNWI</sequence>
<feature type="domain" description="BPTI/Kunitz inhibitor" evidence="4">
    <location>
        <begin position="314"/>
        <end position="365"/>
    </location>
</feature>
<feature type="domain" description="BPTI/Kunitz inhibitor" evidence="4">
    <location>
        <begin position="24"/>
        <end position="74"/>
    </location>
</feature>
<dbReference type="SUPFAM" id="SSF57362">
    <property type="entry name" value="BPTI-like"/>
    <property type="match status" value="10"/>
</dbReference>
<accession>A0A7R8H1K8</accession>
<gene>
    <name evidence="5" type="ORF">LSAA_2332</name>
</gene>
<dbReference type="AlphaFoldDB" id="A0A7R8H1K8"/>
<dbReference type="Pfam" id="PF00014">
    <property type="entry name" value="Kunitz_BPTI"/>
    <property type="match status" value="10"/>
</dbReference>
<keyword evidence="3" id="KW-1015">Disulfide bond</keyword>
<dbReference type="PROSITE" id="PS00280">
    <property type="entry name" value="BPTI_KUNITZ_1"/>
    <property type="match status" value="5"/>
</dbReference>
<evidence type="ECO:0000313" key="5">
    <source>
        <dbReference type="EMBL" id="CAF2795806.1"/>
    </source>
</evidence>
<keyword evidence="2" id="KW-0722">Serine protease inhibitor</keyword>
<dbReference type="OrthoDB" id="365605at2759"/>